<proteinExistence type="predicted"/>
<evidence type="ECO:0000259" key="1">
    <source>
        <dbReference type="SMART" id="SM00776"/>
    </source>
</evidence>
<dbReference type="Pfam" id="PF08305">
    <property type="entry name" value="NPCBM"/>
    <property type="match status" value="1"/>
</dbReference>
<organism evidence="2 3">
    <name type="scientific">Mucilaginibacter galii</name>
    <dbReference type="NCBI Taxonomy" id="2005073"/>
    <lineage>
        <taxon>Bacteria</taxon>
        <taxon>Pseudomonadati</taxon>
        <taxon>Bacteroidota</taxon>
        <taxon>Sphingobacteriia</taxon>
        <taxon>Sphingobacteriales</taxon>
        <taxon>Sphingobacteriaceae</taxon>
        <taxon>Mucilaginibacter</taxon>
    </lineage>
</organism>
<dbReference type="Gene3D" id="2.60.120.1060">
    <property type="entry name" value="NPCBM/NEW2 domain"/>
    <property type="match status" value="1"/>
</dbReference>
<accession>A0A917JB82</accession>
<feature type="domain" description="Glycosyl hydrolase family 98 putative carbohydrate-binding module" evidence="1">
    <location>
        <begin position="6"/>
        <end position="117"/>
    </location>
</feature>
<dbReference type="InterPro" id="IPR013222">
    <property type="entry name" value="Glyco_hyd_98_carb-bd"/>
</dbReference>
<protein>
    <recommendedName>
        <fullName evidence="1">Glycosyl hydrolase family 98 putative carbohydrate-binding module domain-containing protein</fullName>
    </recommendedName>
</protein>
<dbReference type="InterPro" id="IPR038637">
    <property type="entry name" value="NPCBM_sf"/>
</dbReference>
<dbReference type="EMBL" id="BMDO01000013">
    <property type="protein sequence ID" value="GGI52448.1"/>
    <property type="molecule type" value="Genomic_DNA"/>
</dbReference>
<evidence type="ECO:0000313" key="2">
    <source>
        <dbReference type="EMBL" id="GGI52448.1"/>
    </source>
</evidence>
<sequence length="138" mass="15067">MFVPPGTLNRALKINGKEFNKGVASPEGLIVFNLKGAANRFQGIVGMDDEVPKGGVRFVIMGDKKELFTTKIVHKGNDPIAFNVNLSGVKKLYLIVENVGDGIHTAHADWVNAFITYRAIQPLTGCRTLSKLVYRPLG</sequence>
<dbReference type="InterPro" id="IPR008979">
    <property type="entry name" value="Galactose-bd-like_sf"/>
</dbReference>
<gene>
    <name evidence="2" type="ORF">GCM10011425_36600</name>
</gene>
<comment type="caution">
    <text evidence="2">The sequence shown here is derived from an EMBL/GenBank/DDBJ whole genome shotgun (WGS) entry which is preliminary data.</text>
</comment>
<dbReference type="SMART" id="SM00776">
    <property type="entry name" value="NPCBM"/>
    <property type="match status" value="1"/>
</dbReference>
<evidence type="ECO:0000313" key="3">
    <source>
        <dbReference type="Proteomes" id="UP000662074"/>
    </source>
</evidence>
<name>A0A917JB82_9SPHI</name>
<dbReference type="SUPFAM" id="SSF49785">
    <property type="entry name" value="Galactose-binding domain-like"/>
    <property type="match status" value="1"/>
</dbReference>
<reference evidence="2" key="1">
    <citation type="journal article" date="2014" name="Int. J. Syst. Evol. Microbiol.">
        <title>Complete genome sequence of Corynebacterium casei LMG S-19264T (=DSM 44701T), isolated from a smear-ripened cheese.</title>
        <authorList>
            <consortium name="US DOE Joint Genome Institute (JGI-PGF)"/>
            <person name="Walter F."/>
            <person name="Albersmeier A."/>
            <person name="Kalinowski J."/>
            <person name="Ruckert C."/>
        </authorList>
    </citation>
    <scope>NUCLEOTIDE SEQUENCE</scope>
    <source>
        <strain evidence="2">CCM 8711</strain>
    </source>
</reference>
<dbReference type="Proteomes" id="UP000662074">
    <property type="component" value="Unassembled WGS sequence"/>
</dbReference>
<reference evidence="2" key="2">
    <citation type="submission" date="2020-09" db="EMBL/GenBank/DDBJ databases">
        <authorList>
            <person name="Sun Q."/>
            <person name="Sedlacek I."/>
        </authorList>
    </citation>
    <scope>NUCLEOTIDE SEQUENCE</scope>
    <source>
        <strain evidence="2">CCM 8711</strain>
    </source>
</reference>
<keyword evidence="3" id="KW-1185">Reference proteome</keyword>
<dbReference type="AlphaFoldDB" id="A0A917JB82"/>